<sequence length="109" mass="11748">MESTWDPHTVHLRSLPSGLCALHLISMNMESSSEVTAEGEECDSSQSGWTMYLATPMHDGGQVVADGEHDDDDSLASDASSGSVTHGSEVTDQLEVDEEETCSQYPSRE</sequence>
<accession>A0A4S8K6D8</accession>
<dbReference type="AlphaFoldDB" id="A0A4S8K6D8"/>
<evidence type="ECO:0000313" key="3">
    <source>
        <dbReference type="Proteomes" id="UP000317650"/>
    </source>
</evidence>
<feature type="compositionally biased region" description="Acidic residues" evidence="1">
    <location>
        <begin position="92"/>
        <end position="101"/>
    </location>
</feature>
<evidence type="ECO:0000256" key="1">
    <source>
        <dbReference type="SAM" id="MobiDB-lite"/>
    </source>
</evidence>
<dbReference type="EMBL" id="PYDT01000002">
    <property type="protein sequence ID" value="THU70428.1"/>
    <property type="molecule type" value="Genomic_DNA"/>
</dbReference>
<gene>
    <name evidence="2" type="ORF">C4D60_Mb08t24890</name>
</gene>
<evidence type="ECO:0000313" key="2">
    <source>
        <dbReference type="EMBL" id="THU70428.1"/>
    </source>
</evidence>
<reference evidence="2 3" key="1">
    <citation type="journal article" date="2019" name="Nat. Plants">
        <title>Genome sequencing of Musa balbisiana reveals subgenome evolution and function divergence in polyploid bananas.</title>
        <authorList>
            <person name="Yao X."/>
        </authorList>
    </citation>
    <scope>NUCLEOTIDE SEQUENCE [LARGE SCALE GENOMIC DNA]</scope>
    <source>
        <strain evidence="3">cv. DH-PKW</strain>
        <tissue evidence="2">Leaves</tissue>
    </source>
</reference>
<name>A0A4S8K6D8_MUSBA</name>
<protein>
    <submittedName>
        <fullName evidence="2">Uncharacterized protein</fullName>
    </submittedName>
</protein>
<keyword evidence="3" id="KW-1185">Reference proteome</keyword>
<proteinExistence type="predicted"/>
<organism evidence="2 3">
    <name type="scientific">Musa balbisiana</name>
    <name type="common">Banana</name>
    <dbReference type="NCBI Taxonomy" id="52838"/>
    <lineage>
        <taxon>Eukaryota</taxon>
        <taxon>Viridiplantae</taxon>
        <taxon>Streptophyta</taxon>
        <taxon>Embryophyta</taxon>
        <taxon>Tracheophyta</taxon>
        <taxon>Spermatophyta</taxon>
        <taxon>Magnoliopsida</taxon>
        <taxon>Liliopsida</taxon>
        <taxon>Zingiberales</taxon>
        <taxon>Musaceae</taxon>
        <taxon>Musa</taxon>
    </lineage>
</organism>
<dbReference type="Proteomes" id="UP000317650">
    <property type="component" value="Chromosome 8"/>
</dbReference>
<comment type="caution">
    <text evidence="2">The sequence shown here is derived from an EMBL/GenBank/DDBJ whole genome shotgun (WGS) entry which is preliminary data.</text>
</comment>
<dbReference type="STRING" id="52838.A0A4S8K6D8"/>
<feature type="region of interest" description="Disordered" evidence="1">
    <location>
        <begin position="58"/>
        <end position="109"/>
    </location>
</feature>